<protein>
    <submittedName>
        <fullName evidence="2">Uncharacterized protein</fullName>
    </submittedName>
</protein>
<proteinExistence type="predicted"/>
<keyword evidence="1" id="KW-1133">Transmembrane helix</keyword>
<dbReference type="HOGENOM" id="CLU_2499305_0_0_1"/>
<evidence type="ECO:0000313" key="3">
    <source>
        <dbReference type="Proteomes" id="UP000054279"/>
    </source>
</evidence>
<keyword evidence="1" id="KW-0472">Membrane</keyword>
<dbReference type="Proteomes" id="UP000054279">
    <property type="component" value="Unassembled WGS sequence"/>
</dbReference>
<evidence type="ECO:0000313" key="2">
    <source>
        <dbReference type="EMBL" id="KIJ36252.1"/>
    </source>
</evidence>
<keyword evidence="3" id="KW-1185">Reference proteome</keyword>
<keyword evidence="1" id="KW-0812">Transmembrane</keyword>
<gene>
    <name evidence="2" type="ORF">M422DRAFT_261392</name>
</gene>
<sequence>MTPFIPSITHPTTSLTPHWGLWRTHFINLSAVLALLVGSLVHTSLIRMVIPSLLYTVWPPHSSLCRNLHYKLAKKVSAALPLKGYA</sequence>
<dbReference type="EMBL" id="KN837180">
    <property type="protein sequence ID" value="KIJ36252.1"/>
    <property type="molecule type" value="Genomic_DNA"/>
</dbReference>
<dbReference type="AlphaFoldDB" id="A0A0C9V3D1"/>
<name>A0A0C9V3D1_SPHS4</name>
<organism evidence="2 3">
    <name type="scientific">Sphaerobolus stellatus (strain SS14)</name>
    <dbReference type="NCBI Taxonomy" id="990650"/>
    <lineage>
        <taxon>Eukaryota</taxon>
        <taxon>Fungi</taxon>
        <taxon>Dikarya</taxon>
        <taxon>Basidiomycota</taxon>
        <taxon>Agaricomycotina</taxon>
        <taxon>Agaricomycetes</taxon>
        <taxon>Phallomycetidae</taxon>
        <taxon>Geastrales</taxon>
        <taxon>Sphaerobolaceae</taxon>
        <taxon>Sphaerobolus</taxon>
    </lineage>
</organism>
<evidence type="ECO:0000256" key="1">
    <source>
        <dbReference type="SAM" id="Phobius"/>
    </source>
</evidence>
<accession>A0A0C9V3D1</accession>
<reference evidence="2 3" key="1">
    <citation type="submission" date="2014-06" db="EMBL/GenBank/DDBJ databases">
        <title>Evolutionary Origins and Diversification of the Mycorrhizal Mutualists.</title>
        <authorList>
            <consortium name="DOE Joint Genome Institute"/>
            <consortium name="Mycorrhizal Genomics Consortium"/>
            <person name="Kohler A."/>
            <person name="Kuo A."/>
            <person name="Nagy L.G."/>
            <person name="Floudas D."/>
            <person name="Copeland A."/>
            <person name="Barry K.W."/>
            <person name="Cichocki N."/>
            <person name="Veneault-Fourrey C."/>
            <person name="LaButti K."/>
            <person name="Lindquist E.A."/>
            <person name="Lipzen A."/>
            <person name="Lundell T."/>
            <person name="Morin E."/>
            <person name="Murat C."/>
            <person name="Riley R."/>
            <person name="Ohm R."/>
            <person name="Sun H."/>
            <person name="Tunlid A."/>
            <person name="Henrissat B."/>
            <person name="Grigoriev I.V."/>
            <person name="Hibbett D.S."/>
            <person name="Martin F."/>
        </authorList>
    </citation>
    <scope>NUCLEOTIDE SEQUENCE [LARGE SCALE GENOMIC DNA]</scope>
    <source>
        <strain evidence="2 3">SS14</strain>
    </source>
</reference>
<feature type="transmembrane region" description="Helical" evidence="1">
    <location>
        <begin position="20"/>
        <end position="41"/>
    </location>
</feature>